<evidence type="ECO:0000313" key="1">
    <source>
        <dbReference type="EMBL" id="MCI20204.1"/>
    </source>
</evidence>
<dbReference type="Proteomes" id="UP000265520">
    <property type="component" value="Unassembled WGS sequence"/>
</dbReference>
<dbReference type="AlphaFoldDB" id="A0A392Q7U0"/>
<feature type="non-terminal residue" evidence="1">
    <location>
        <position position="1"/>
    </location>
</feature>
<accession>A0A392Q7U0</accession>
<comment type="caution">
    <text evidence="1">The sequence shown here is derived from an EMBL/GenBank/DDBJ whole genome shotgun (WGS) entry which is preliminary data.</text>
</comment>
<keyword evidence="2" id="KW-1185">Reference proteome</keyword>
<dbReference type="EMBL" id="LXQA010118697">
    <property type="protein sequence ID" value="MCI20204.1"/>
    <property type="molecule type" value="Genomic_DNA"/>
</dbReference>
<organism evidence="1 2">
    <name type="scientific">Trifolium medium</name>
    <dbReference type="NCBI Taxonomy" id="97028"/>
    <lineage>
        <taxon>Eukaryota</taxon>
        <taxon>Viridiplantae</taxon>
        <taxon>Streptophyta</taxon>
        <taxon>Embryophyta</taxon>
        <taxon>Tracheophyta</taxon>
        <taxon>Spermatophyta</taxon>
        <taxon>Magnoliopsida</taxon>
        <taxon>eudicotyledons</taxon>
        <taxon>Gunneridae</taxon>
        <taxon>Pentapetalae</taxon>
        <taxon>rosids</taxon>
        <taxon>fabids</taxon>
        <taxon>Fabales</taxon>
        <taxon>Fabaceae</taxon>
        <taxon>Papilionoideae</taxon>
        <taxon>50 kb inversion clade</taxon>
        <taxon>NPAAA clade</taxon>
        <taxon>Hologalegina</taxon>
        <taxon>IRL clade</taxon>
        <taxon>Trifolieae</taxon>
        <taxon>Trifolium</taxon>
    </lineage>
</organism>
<evidence type="ECO:0000313" key="2">
    <source>
        <dbReference type="Proteomes" id="UP000265520"/>
    </source>
</evidence>
<protein>
    <submittedName>
        <fullName evidence="1">Ribonuclease H protein</fullName>
    </submittedName>
</protein>
<sequence length="61" mass="6762">PEGWIKLNNGDACKRGGESSGYDGLFRNFEGSWMKGCFKKIGVCDAFHVELWGVYLGLDMA</sequence>
<reference evidence="1 2" key="1">
    <citation type="journal article" date="2018" name="Front. Plant Sci.">
        <title>Red Clover (Trifolium pratense) and Zigzag Clover (T. medium) - A Picture of Genomic Similarities and Differences.</title>
        <authorList>
            <person name="Dluhosova J."/>
            <person name="Istvanek J."/>
            <person name="Nedelnik J."/>
            <person name="Repkova J."/>
        </authorList>
    </citation>
    <scope>NUCLEOTIDE SEQUENCE [LARGE SCALE GENOMIC DNA]</scope>
    <source>
        <strain evidence="2">cv. 10/8</strain>
        <tissue evidence="1">Leaf</tissue>
    </source>
</reference>
<proteinExistence type="predicted"/>
<name>A0A392Q7U0_9FABA</name>